<gene>
    <name evidence="1" type="primary">rps1</name>
</gene>
<protein>
    <submittedName>
        <fullName evidence="1">Ribosomal protein S1</fullName>
    </submittedName>
</protein>
<keyword evidence="1" id="KW-0689">Ribosomal protein</keyword>
<dbReference type="EMBL" id="KP963126">
    <property type="protein sequence ID" value="AKJ25847.1"/>
    <property type="molecule type" value="Genomic_DNA"/>
</dbReference>
<keyword evidence="1" id="KW-0687">Ribonucleoprotein</keyword>
<dbReference type="GO" id="GO:0005840">
    <property type="term" value="C:ribosome"/>
    <property type="evidence" value="ECO:0007669"/>
    <property type="project" value="UniProtKB-KW"/>
</dbReference>
<keyword evidence="1" id="KW-0496">Mitochondrion</keyword>
<reference evidence="1" key="1">
    <citation type="journal article" date="2015" name="New Phytol.">
        <title>Dynamic evolution of Geranium mitochondrial genomes through multiple horizontal and intracellular gene transfers.</title>
        <authorList>
            <person name="Park S."/>
            <person name="Grewe F."/>
            <person name="Zhu A."/>
            <person name="Ruhlman T.A."/>
            <person name="Sabir J."/>
            <person name="Mower J.P."/>
            <person name="Jansen R.K."/>
        </authorList>
    </citation>
    <scope>NUCLEOTIDE SEQUENCE</scope>
</reference>
<sequence>MTIYLSRSFTRSNSSFFLTRGSPFKSFILCFNKTPREDKFLVDTGLGGPRICIQDELIRVPKKRGTRFENEVGFLDRAAGKSRIKIRKHILVRYFINVVLGEPQIKERTTLKLRTLLGTTGVVDGEPPLLNPRGFRHRLVFIELRKIRRTNTQVKGFYFKKLRRRKGYMVAIAGFRAFISMRLFKKRVRERSNDRFIFGTNRKSKFGTNRKSKPKRRQDSFMNNIRKEIRVL</sequence>
<name>A0A0G3B9E2_9ROSI</name>
<organism evidence="1">
    <name type="scientific">Hypseocharis bilobata</name>
    <dbReference type="NCBI Taxonomy" id="253189"/>
    <lineage>
        <taxon>Eukaryota</taxon>
        <taxon>Viridiplantae</taxon>
        <taxon>Streptophyta</taxon>
        <taxon>Embryophyta</taxon>
        <taxon>Tracheophyta</taxon>
        <taxon>Spermatophyta</taxon>
        <taxon>Magnoliopsida</taxon>
        <taxon>eudicotyledons</taxon>
        <taxon>Gunneridae</taxon>
        <taxon>Pentapetalae</taxon>
        <taxon>rosids</taxon>
        <taxon>malvids</taxon>
        <taxon>Geraniales</taxon>
        <taxon>Geraniaceae</taxon>
        <taxon>Hypseocharis</taxon>
    </lineage>
</organism>
<evidence type="ECO:0000313" key="1">
    <source>
        <dbReference type="EMBL" id="AKJ25847.1"/>
    </source>
</evidence>
<dbReference type="AlphaFoldDB" id="A0A0G3B9E2"/>
<geneLocation type="mitochondrion" evidence="1"/>
<proteinExistence type="predicted"/>
<accession>A0A0G3B9E2</accession>